<dbReference type="InterPro" id="IPR044160">
    <property type="entry name" value="TGD4-like"/>
</dbReference>
<proteinExistence type="predicted"/>
<dbReference type="Proteomes" id="UP000237347">
    <property type="component" value="Unassembled WGS sequence"/>
</dbReference>
<dbReference type="PANTHER" id="PTHR34954:SF4">
    <property type="entry name" value="PROTEIN TRIGALACTOSYLDIACYLGLYCEROL 4, CHLOROPLASTIC"/>
    <property type="match status" value="1"/>
</dbReference>
<dbReference type="GO" id="GO:0009941">
    <property type="term" value="C:chloroplast envelope"/>
    <property type="evidence" value="ECO:0007669"/>
    <property type="project" value="TreeGrafter"/>
</dbReference>
<organism evidence="1 2">
    <name type="scientific">Quercus suber</name>
    <name type="common">Cork oak</name>
    <dbReference type="NCBI Taxonomy" id="58331"/>
    <lineage>
        <taxon>Eukaryota</taxon>
        <taxon>Viridiplantae</taxon>
        <taxon>Streptophyta</taxon>
        <taxon>Embryophyta</taxon>
        <taxon>Tracheophyta</taxon>
        <taxon>Spermatophyta</taxon>
        <taxon>Magnoliopsida</taxon>
        <taxon>eudicotyledons</taxon>
        <taxon>Gunneridae</taxon>
        <taxon>Pentapetalae</taxon>
        <taxon>rosids</taxon>
        <taxon>fabids</taxon>
        <taxon>Fagales</taxon>
        <taxon>Fagaceae</taxon>
        <taxon>Quercus</taxon>
    </lineage>
</organism>
<evidence type="ECO:0000313" key="1">
    <source>
        <dbReference type="EMBL" id="KAK7838862.1"/>
    </source>
</evidence>
<dbReference type="GO" id="GO:1990052">
    <property type="term" value="P:ER to chloroplast lipid transport"/>
    <property type="evidence" value="ECO:0007669"/>
    <property type="project" value="InterPro"/>
</dbReference>
<evidence type="ECO:0000313" key="2">
    <source>
        <dbReference type="Proteomes" id="UP000237347"/>
    </source>
</evidence>
<dbReference type="GO" id="GO:0070300">
    <property type="term" value="F:phosphatidic acid binding"/>
    <property type="evidence" value="ECO:0007669"/>
    <property type="project" value="InterPro"/>
</dbReference>
<gene>
    <name evidence="1" type="primary">TGD4_3</name>
    <name evidence="1" type="ORF">CFP56_019007</name>
</gene>
<dbReference type="GO" id="GO:0034196">
    <property type="term" value="P:acylglycerol transport"/>
    <property type="evidence" value="ECO:0007669"/>
    <property type="project" value="InterPro"/>
</dbReference>
<reference evidence="1 2" key="1">
    <citation type="journal article" date="2018" name="Sci. Data">
        <title>The draft genome sequence of cork oak.</title>
        <authorList>
            <person name="Ramos A.M."/>
            <person name="Usie A."/>
            <person name="Barbosa P."/>
            <person name="Barros P.M."/>
            <person name="Capote T."/>
            <person name="Chaves I."/>
            <person name="Simoes F."/>
            <person name="Abreu I."/>
            <person name="Carrasquinho I."/>
            <person name="Faro C."/>
            <person name="Guimaraes J.B."/>
            <person name="Mendonca D."/>
            <person name="Nobrega F."/>
            <person name="Rodrigues L."/>
            <person name="Saibo N.J.M."/>
            <person name="Varela M.C."/>
            <person name="Egas C."/>
            <person name="Matos J."/>
            <person name="Miguel C.M."/>
            <person name="Oliveira M.M."/>
            <person name="Ricardo C.P."/>
            <person name="Goncalves S."/>
        </authorList>
    </citation>
    <scope>NUCLEOTIDE SEQUENCE [LARGE SCALE GENOMIC DNA]</scope>
    <source>
        <strain evidence="2">cv. HL8</strain>
    </source>
</reference>
<keyword evidence="2" id="KW-1185">Reference proteome</keyword>
<name>A0AAW0KHJ9_QUESU</name>
<dbReference type="EMBL" id="PKMF04000296">
    <property type="protein sequence ID" value="KAK7838862.1"/>
    <property type="molecule type" value="Genomic_DNA"/>
</dbReference>
<dbReference type="PANTHER" id="PTHR34954">
    <property type="entry name" value="EXPRESSED PROTEIN"/>
    <property type="match status" value="1"/>
</dbReference>
<sequence>MKKLRWAMDGSFWELDMSTAMTADGLARPVPGDPIPLGVSRGTRLSRAKQMHFMQRFMFLPFVPSYSSASHGVALHRSLTIPFSQNCMRGEGFGTLLGQFNFQKFMSSVTGSGEKPNSVSSWLQTIGRHLQNHSLYALGFSSELMLTPDDTLLLSLDSYTFGDNKKPRKKAILHHKFPNHNLTVEAVSPGLFVDKSGNYWDVPLSLAIDMASLASDSGASYHLCMHHNTGSPTQFQGDDHQTIHGPPATLLPGFSIKGAFSFKQNFDFWRSKAPKLKLVQPYDLFLSNPHISASGIIGAALTASVGDCSVRSQDNSQESNGFSFQASGVKSALLADLFASVSFTAQHGNYQRLFLDLTRFHARLDFPSGSRFVAGATQVAQNLLNSQRPSLEDIQTICPNASLSLQQQIAGPFLLRVDSGVIVDLDNQDWPIRVHDPVFALEYSMQVLGSAKAVAWYSPKHREFMVELRFFET</sequence>
<accession>A0AAW0KHJ9</accession>
<dbReference type="AlphaFoldDB" id="A0AAW0KHJ9"/>
<comment type="caution">
    <text evidence="1">The sequence shown here is derived from an EMBL/GenBank/DDBJ whole genome shotgun (WGS) entry which is preliminary data.</text>
</comment>
<protein>
    <submittedName>
        <fullName evidence="1">Protein trigalactosyldiacylglycerol 4</fullName>
    </submittedName>
</protein>